<dbReference type="PANTHER" id="PTHR33802:SF1">
    <property type="entry name" value="XK-RELATED PROTEIN"/>
    <property type="match status" value="1"/>
</dbReference>
<evidence type="ECO:0000313" key="2">
    <source>
        <dbReference type="EMBL" id="MFD2630388.1"/>
    </source>
</evidence>
<keyword evidence="1" id="KW-0472">Membrane</keyword>
<keyword evidence="1" id="KW-1133">Transmembrane helix</keyword>
<reference evidence="3" key="1">
    <citation type="journal article" date="2019" name="Int. J. Syst. Evol. Microbiol.">
        <title>The Global Catalogue of Microorganisms (GCM) 10K type strain sequencing project: providing services to taxonomists for standard genome sequencing and annotation.</title>
        <authorList>
            <consortium name="The Broad Institute Genomics Platform"/>
            <consortium name="The Broad Institute Genome Sequencing Center for Infectious Disease"/>
            <person name="Wu L."/>
            <person name="Ma J."/>
        </authorList>
    </citation>
    <scope>NUCLEOTIDE SEQUENCE [LARGE SCALE GENOMIC DNA]</scope>
    <source>
        <strain evidence="3">TISTR 1858</strain>
    </source>
</reference>
<dbReference type="Proteomes" id="UP001597451">
    <property type="component" value="Unassembled WGS sequence"/>
</dbReference>
<feature type="transmembrane region" description="Helical" evidence="1">
    <location>
        <begin position="7"/>
        <end position="25"/>
    </location>
</feature>
<feature type="transmembrane region" description="Helical" evidence="1">
    <location>
        <begin position="216"/>
        <end position="235"/>
    </location>
</feature>
<dbReference type="InterPro" id="IPR038330">
    <property type="entry name" value="TspO/MBR-related_sf"/>
</dbReference>
<feature type="transmembrane region" description="Helical" evidence="1">
    <location>
        <begin position="131"/>
        <end position="155"/>
    </location>
</feature>
<proteinExistence type="predicted"/>
<feature type="transmembrane region" description="Helical" evidence="1">
    <location>
        <begin position="161"/>
        <end position="186"/>
    </location>
</feature>
<feature type="transmembrane region" description="Helical" evidence="1">
    <location>
        <begin position="78"/>
        <end position="94"/>
    </location>
</feature>
<organism evidence="2 3">
    <name type="scientific">Oceanobacillus kapialis</name>
    <dbReference type="NCBI Taxonomy" id="481353"/>
    <lineage>
        <taxon>Bacteria</taxon>
        <taxon>Bacillati</taxon>
        <taxon>Bacillota</taxon>
        <taxon>Bacilli</taxon>
        <taxon>Bacillales</taxon>
        <taxon>Bacillaceae</taxon>
        <taxon>Oceanobacillus</taxon>
    </lineage>
</organism>
<dbReference type="RefSeq" id="WP_379563597.1">
    <property type="nucleotide sequence ID" value="NZ_CP085256.1"/>
</dbReference>
<protein>
    <submittedName>
        <fullName evidence="2">Tryptophan-rich sensory protein</fullName>
    </submittedName>
</protein>
<feature type="transmembrane region" description="Helical" evidence="1">
    <location>
        <begin position="193"/>
        <end position="210"/>
    </location>
</feature>
<keyword evidence="1" id="KW-0812">Transmembrane</keyword>
<keyword evidence="3" id="KW-1185">Reference proteome</keyword>
<gene>
    <name evidence="2" type="ORF">ACFSUN_16495</name>
</gene>
<dbReference type="Gene3D" id="1.20.1260.100">
    <property type="entry name" value="TspO/MBR protein"/>
    <property type="match status" value="1"/>
</dbReference>
<accession>A0ABW5Q472</accession>
<evidence type="ECO:0000313" key="3">
    <source>
        <dbReference type="Proteomes" id="UP001597451"/>
    </source>
</evidence>
<dbReference type="EMBL" id="JBHUMX010000042">
    <property type="protein sequence ID" value="MFD2630388.1"/>
    <property type="molecule type" value="Genomic_DNA"/>
</dbReference>
<comment type="caution">
    <text evidence="2">The sequence shown here is derived from an EMBL/GenBank/DDBJ whole genome shotgun (WGS) entry which is preliminary data.</text>
</comment>
<feature type="transmembrane region" description="Helical" evidence="1">
    <location>
        <begin position="100"/>
        <end position="119"/>
    </location>
</feature>
<name>A0ABW5Q472_9BACI</name>
<sequence>MRSITKLSLVYLIFFAGMIFVNYSVGSQVGTVANQDPALIQPAGYAFSIWGVIYLLLLVWIIKGFFTKGAKVELYKKLSFILPLNFILNSLWIITFTQQMILLSTIIIILLLLSLVWIYQNVHNDPTSNSWDYAPFSVYTGWVSLASIVNVFTYVERSDMFSFFGIGEVGWTLIAIIGISLVAISILLFQQDLLYPLVLIWTFIAIMLNVQQNTLHWTLIGCTVIVSAFIVYSLFKQIRRRKQRIFS</sequence>
<dbReference type="PANTHER" id="PTHR33802">
    <property type="entry name" value="SI:CH211-161H7.5-RELATED"/>
    <property type="match status" value="1"/>
</dbReference>
<evidence type="ECO:0000256" key="1">
    <source>
        <dbReference type="SAM" id="Phobius"/>
    </source>
</evidence>
<feature type="transmembrane region" description="Helical" evidence="1">
    <location>
        <begin position="45"/>
        <end position="66"/>
    </location>
</feature>